<dbReference type="RefSeq" id="XP_033386816.1">
    <property type="nucleotide sequence ID" value="XM_033521520.1"/>
</dbReference>
<accession>A0A6A5Y078</accession>
<proteinExistence type="predicted"/>
<dbReference type="AlphaFoldDB" id="A0A6A5Y078"/>
<protein>
    <submittedName>
        <fullName evidence="2">Uncharacterized protein</fullName>
    </submittedName>
</protein>
<reference evidence="2" key="1">
    <citation type="journal article" date="2020" name="Stud. Mycol.">
        <title>101 Dothideomycetes genomes: a test case for predicting lifestyles and emergence of pathogens.</title>
        <authorList>
            <person name="Haridas S."/>
            <person name="Albert R."/>
            <person name="Binder M."/>
            <person name="Bloem J."/>
            <person name="Labutti K."/>
            <person name="Salamov A."/>
            <person name="Andreopoulos B."/>
            <person name="Baker S."/>
            <person name="Barry K."/>
            <person name="Bills G."/>
            <person name="Bluhm B."/>
            <person name="Cannon C."/>
            <person name="Castanera R."/>
            <person name="Culley D."/>
            <person name="Daum C."/>
            <person name="Ezra D."/>
            <person name="Gonzalez J."/>
            <person name="Henrissat B."/>
            <person name="Kuo A."/>
            <person name="Liang C."/>
            <person name="Lipzen A."/>
            <person name="Lutzoni F."/>
            <person name="Magnuson J."/>
            <person name="Mondo S."/>
            <person name="Nolan M."/>
            <person name="Ohm R."/>
            <person name="Pangilinan J."/>
            <person name="Park H.-J."/>
            <person name="Ramirez L."/>
            <person name="Alfaro M."/>
            <person name="Sun H."/>
            <person name="Tritt A."/>
            <person name="Yoshinaga Y."/>
            <person name="Zwiers L.-H."/>
            <person name="Turgeon B."/>
            <person name="Goodwin S."/>
            <person name="Spatafora J."/>
            <person name="Crous P."/>
            <person name="Grigoriev I."/>
        </authorList>
    </citation>
    <scope>NUCLEOTIDE SEQUENCE</scope>
    <source>
        <strain evidence="2">CBS 175.79</strain>
    </source>
</reference>
<gene>
    <name evidence="2" type="ORF">BU24DRAFT_171716</name>
</gene>
<organism evidence="2 3">
    <name type="scientific">Aaosphaeria arxii CBS 175.79</name>
    <dbReference type="NCBI Taxonomy" id="1450172"/>
    <lineage>
        <taxon>Eukaryota</taxon>
        <taxon>Fungi</taxon>
        <taxon>Dikarya</taxon>
        <taxon>Ascomycota</taxon>
        <taxon>Pezizomycotina</taxon>
        <taxon>Dothideomycetes</taxon>
        <taxon>Pleosporomycetidae</taxon>
        <taxon>Pleosporales</taxon>
        <taxon>Pleosporales incertae sedis</taxon>
        <taxon>Aaosphaeria</taxon>
    </lineage>
</organism>
<dbReference type="EMBL" id="ML978068">
    <property type="protein sequence ID" value="KAF2018477.1"/>
    <property type="molecule type" value="Genomic_DNA"/>
</dbReference>
<evidence type="ECO:0000313" key="2">
    <source>
        <dbReference type="EMBL" id="KAF2018477.1"/>
    </source>
</evidence>
<keyword evidence="3" id="KW-1185">Reference proteome</keyword>
<dbReference type="Proteomes" id="UP000799778">
    <property type="component" value="Unassembled WGS sequence"/>
</dbReference>
<feature type="region of interest" description="Disordered" evidence="1">
    <location>
        <begin position="66"/>
        <end position="85"/>
    </location>
</feature>
<name>A0A6A5Y078_9PLEO</name>
<evidence type="ECO:0000256" key="1">
    <source>
        <dbReference type="SAM" id="MobiDB-lite"/>
    </source>
</evidence>
<evidence type="ECO:0000313" key="3">
    <source>
        <dbReference type="Proteomes" id="UP000799778"/>
    </source>
</evidence>
<dbReference type="GeneID" id="54278917"/>
<sequence length="85" mass="9836">MQKGERRRRRRSNSLKSLCIWRWSQLFTSCKASSRLRQAFDLLRSLQTALEFGWIYPMRAQRYSATSPGGCVTGGSLSQHARLLE</sequence>